<dbReference type="InterPro" id="IPR026444">
    <property type="entry name" value="Secre_tail"/>
</dbReference>
<proteinExistence type="predicted"/>
<comment type="caution">
    <text evidence="2">The sequence shown here is derived from an EMBL/GenBank/DDBJ whole genome shotgun (WGS) entry which is preliminary data.</text>
</comment>
<keyword evidence="1" id="KW-0732">Signal</keyword>
<organism evidence="2 3">
    <name type="scientific">Flavihumibacter fluminis</name>
    <dbReference type="NCBI Taxonomy" id="2909236"/>
    <lineage>
        <taxon>Bacteria</taxon>
        <taxon>Pseudomonadati</taxon>
        <taxon>Bacteroidota</taxon>
        <taxon>Chitinophagia</taxon>
        <taxon>Chitinophagales</taxon>
        <taxon>Chitinophagaceae</taxon>
        <taxon>Flavihumibacter</taxon>
    </lineage>
</organism>
<name>A0ABS9BJC0_9BACT</name>
<reference evidence="2 3" key="1">
    <citation type="submission" date="2022-01" db="EMBL/GenBank/DDBJ databases">
        <title>Flavihumibacter sp. nov., isolated from sediment of a river.</title>
        <authorList>
            <person name="Liu H."/>
        </authorList>
    </citation>
    <scope>NUCLEOTIDE SEQUENCE [LARGE SCALE GENOMIC DNA]</scope>
    <source>
        <strain evidence="2 3">RY-1</strain>
    </source>
</reference>
<dbReference type="Proteomes" id="UP001200145">
    <property type="component" value="Unassembled WGS sequence"/>
</dbReference>
<evidence type="ECO:0000313" key="2">
    <source>
        <dbReference type="EMBL" id="MCF1714701.1"/>
    </source>
</evidence>
<keyword evidence="3" id="KW-1185">Reference proteome</keyword>
<feature type="signal peptide" evidence="1">
    <location>
        <begin position="1"/>
        <end position="30"/>
    </location>
</feature>
<dbReference type="NCBIfam" id="TIGR04183">
    <property type="entry name" value="Por_Secre_tail"/>
    <property type="match status" value="1"/>
</dbReference>
<dbReference type="EMBL" id="JAKEVY010000002">
    <property type="protein sequence ID" value="MCF1714701.1"/>
    <property type="molecule type" value="Genomic_DNA"/>
</dbReference>
<gene>
    <name evidence="2" type="ORF">L0U88_08695</name>
</gene>
<protein>
    <submittedName>
        <fullName evidence="2">T9SS type A sorting domain-containing protein</fullName>
    </submittedName>
</protein>
<accession>A0ABS9BJC0</accession>
<feature type="chain" id="PRO_5046152511" evidence="1">
    <location>
        <begin position="31"/>
        <end position="434"/>
    </location>
</feature>
<evidence type="ECO:0000256" key="1">
    <source>
        <dbReference type="SAM" id="SignalP"/>
    </source>
</evidence>
<sequence length="434" mass="49724">MLTTFTRLQQLKKMTVLLLALFIGLSPVIAQNNNQGPNNDNCLDTEYEWGYDRLHKKWHKYKKDRKRNKFKWNVFNPSKPELFYSFTQDFYGNTRERACTPDGRNLSSLEIMDMSMGNMYYQTLFFGYLETDRYFYAYQSEAAKLQKLLPGKGPNTLVDGIYSVDWNTPLKRGKINNSLLAETITLALNMNLTPDRVLEDFPLEAGRWLVTQAKDPRSACNKPRMMDCGWNGNSKKAIDSWRIPANVVNALGEDKTVWGLFCLAGFTITGRPIPEGVSLKDIEEAVEAINEAFHEGRYFIGWSDRNVNCANYWYYKWTAAFYHWYGGGQNSGINTDESVAKAIPEITATEVKAFPNPFVDRVNFQIKSNADGPVLVEVYNTAGQRLELLYNGNMRKGETRNFVYIPRQGGTEAVIYRVTTNGKTFSGKLIKRLR</sequence>
<dbReference type="RefSeq" id="WP_234865647.1">
    <property type="nucleotide sequence ID" value="NZ_JAKEVY010000002.1"/>
</dbReference>
<evidence type="ECO:0000313" key="3">
    <source>
        <dbReference type="Proteomes" id="UP001200145"/>
    </source>
</evidence>